<name>A0A1J3ELU3_NOCCA</name>
<accession>A0A1J3ELU3</accession>
<gene>
    <name evidence="1" type="ORF">LC_TR4701_c0_g1_i1_g.16798</name>
</gene>
<reference evidence="1" key="1">
    <citation type="submission" date="2016-07" db="EMBL/GenBank/DDBJ databases">
        <title>De novo transcriptome assembly of four accessions of the metal hyperaccumulator plant Noccaea caerulescens.</title>
        <authorList>
            <person name="Blande D."/>
            <person name="Halimaa P."/>
            <person name="Tervahauta A.I."/>
            <person name="Aarts M.G."/>
            <person name="Karenlampi S.O."/>
        </authorList>
    </citation>
    <scope>NUCLEOTIDE SEQUENCE</scope>
</reference>
<evidence type="ECO:0000313" key="1">
    <source>
        <dbReference type="EMBL" id="JAU31128.1"/>
    </source>
</evidence>
<sequence length="87" mass="9835">MRTKQKPYHAPEAVDSSAPDRTTISVLFATKRVFLIFNNCPLSDSNPRPRPRPSDHRFAHSLLRVVVPSLQKNRSELNGDAGRVRGR</sequence>
<dbReference type="AlphaFoldDB" id="A0A1J3ELU3"/>
<proteinExistence type="predicted"/>
<organism evidence="1">
    <name type="scientific">Noccaea caerulescens</name>
    <name type="common">Alpine penny-cress</name>
    <name type="synonym">Thlaspi caerulescens</name>
    <dbReference type="NCBI Taxonomy" id="107243"/>
    <lineage>
        <taxon>Eukaryota</taxon>
        <taxon>Viridiplantae</taxon>
        <taxon>Streptophyta</taxon>
        <taxon>Embryophyta</taxon>
        <taxon>Tracheophyta</taxon>
        <taxon>Spermatophyta</taxon>
        <taxon>Magnoliopsida</taxon>
        <taxon>eudicotyledons</taxon>
        <taxon>Gunneridae</taxon>
        <taxon>Pentapetalae</taxon>
        <taxon>rosids</taxon>
        <taxon>malvids</taxon>
        <taxon>Brassicales</taxon>
        <taxon>Brassicaceae</taxon>
        <taxon>Coluteocarpeae</taxon>
        <taxon>Noccaea</taxon>
    </lineage>
</organism>
<protein>
    <submittedName>
        <fullName evidence="1">Uncharacterized protein</fullName>
    </submittedName>
</protein>
<dbReference type="EMBL" id="GEVK01021704">
    <property type="protein sequence ID" value="JAU31128.1"/>
    <property type="molecule type" value="Transcribed_RNA"/>
</dbReference>